<dbReference type="InterPro" id="IPR003594">
    <property type="entry name" value="HATPase_dom"/>
</dbReference>
<evidence type="ECO:0000256" key="15">
    <source>
        <dbReference type="ARBA" id="ARBA00030800"/>
    </source>
</evidence>
<comment type="caution">
    <text evidence="20">The sequence shown here is derived from an EMBL/GenBank/DDBJ whole genome shotgun (WGS) entry which is preliminary data.</text>
</comment>
<evidence type="ECO:0000256" key="17">
    <source>
        <dbReference type="SAM" id="MobiDB-lite"/>
    </source>
</evidence>
<proteinExistence type="predicted"/>
<keyword evidence="6" id="KW-0004">4Fe-4S</keyword>
<evidence type="ECO:0000256" key="18">
    <source>
        <dbReference type="SAM" id="Phobius"/>
    </source>
</evidence>
<evidence type="ECO:0000256" key="12">
    <source>
        <dbReference type="ARBA" id="ARBA00023012"/>
    </source>
</evidence>
<sequence length="407" mass="42929">MQPETAHTRLVAGLGAAPYVLLAVAAGLALLTGDLTAGQRIAVLVLSVLAAGWMVVLRRPSCTGTARGAVLYLAGLIALVTALGLLSPWFAGFYAFTGYLDSWRLLRGRWRIAGVTVTAAAAVTGYFGGLPGPDPAVISSYVLVIVAIVVLVVLFSLSGDMINEQSVRRQQMVDQLAATNAKLEETMRENAGLQAQLLLQAREAGVTDERRRLAREIHDTLAQGLAGIITQVQAAAKAKDDPETWQRHLDNAAQLARDGLAEARRSVHAVGPAELETARLPEALSEVVRRWEGLHGVPAAFATTGTARPLHPEVEVTLLRVCQEALANVAKHARASRVGVTVSYMDDVVTLDVRDDGAGFVPGTQGGGFGMTSMRQRVTRLAGGLEVESEPGGGTAVSASVPAMEPR</sequence>
<dbReference type="Gene3D" id="3.30.565.10">
    <property type="entry name" value="Histidine kinase-like ATPase, C-terminal domain"/>
    <property type="match status" value="1"/>
</dbReference>
<reference evidence="20 21" key="1">
    <citation type="submission" date="2024-09" db="EMBL/GenBank/DDBJ databases">
        <authorList>
            <person name="Sun Q."/>
            <person name="Mori K."/>
        </authorList>
    </citation>
    <scope>NUCLEOTIDE SEQUENCE [LARGE SCALE GENOMIC DNA]</scope>
    <source>
        <strain evidence="20 21">JCM 3324</strain>
    </source>
</reference>
<dbReference type="Proteomes" id="UP001589568">
    <property type="component" value="Unassembled WGS sequence"/>
</dbReference>
<dbReference type="PRINTS" id="PR00344">
    <property type="entry name" value="BCTRLSENSOR"/>
</dbReference>
<evidence type="ECO:0000256" key="9">
    <source>
        <dbReference type="ARBA" id="ARBA00022723"/>
    </source>
</evidence>
<evidence type="ECO:0000259" key="19">
    <source>
        <dbReference type="PROSITE" id="PS50109"/>
    </source>
</evidence>
<dbReference type="Pfam" id="PF02518">
    <property type="entry name" value="HATPase_c"/>
    <property type="match status" value="1"/>
</dbReference>
<feature type="transmembrane region" description="Helical" evidence="18">
    <location>
        <begin position="141"/>
        <end position="162"/>
    </location>
</feature>
<evidence type="ECO:0000256" key="8">
    <source>
        <dbReference type="ARBA" id="ARBA00022679"/>
    </source>
</evidence>
<evidence type="ECO:0000256" key="5">
    <source>
        <dbReference type="ARBA" id="ARBA00017322"/>
    </source>
</evidence>
<keyword evidence="7" id="KW-0963">Cytoplasm</keyword>
<accession>A0ABV5NX62</accession>
<dbReference type="InterPro" id="IPR017205">
    <property type="entry name" value="Sig_transdc_His_kinase_ChrS"/>
</dbReference>
<evidence type="ECO:0000256" key="16">
    <source>
        <dbReference type="SAM" id="Coils"/>
    </source>
</evidence>
<evidence type="ECO:0000256" key="14">
    <source>
        <dbReference type="ARBA" id="ARBA00024827"/>
    </source>
</evidence>
<dbReference type="RefSeq" id="WP_345391825.1">
    <property type="nucleotide sequence ID" value="NZ_BAAAXS010000001.1"/>
</dbReference>
<name>A0ABV5NX62_9ACTN</name>
<keyword evidence="8" id="KW-0808">Transferase</keyword>
<dbReference type="InterPro" id="IPR004358">
    <property type="entry name" value="Sig_transdc_His_kin-like_C"/>
</dbReference>
<keyword evidence="18" id="KW-0812">Transmembrane</keyword>
<dbReference type="InterPro" id="IPR036890">
    <property type="entry name" value="HATPase_C_sf"/>
</dbReference>
<comment type="subcellular location">
    <subcellularLocation>
        <location evidence="3">Cytoplasm</location>
    </subcellularLocation>
</comment>
<comment type="cofactor">
    <cofactor evidence="2">
        <name>[4Fe-4S] cluster</name>
        <dbReference type="ChEBI" id="CHEBI:49883"/>
    </cofactor>
</comment>
<evidence type="ECO:0000256" key="6">
    <source>
        <dbReference type="ARBA" id="ARBA00022485"/>
    </source>
</evidence>
<comment type="function">
    <text evidence="14">Member of the two-component regulatory system NreB/NreC involved in the control of dissimilatory nitrate/nitrite reduction in response to oxygen. NreB functions as a direct oxygen sensor histidine kinase which is autophosphorylated, in the absence of oxygen, probably at the conserved histidine residue, and transfers its phosphate group probably to a conserved aspartate residue of NreC. NreB/NreC activates the expression of the nitrate (narGHJI) and nitrite (nir) reductase operons, as well as the putative nitrate transporter gene narT.</text>
</comment>
<comment type="catalytic activity">
    <reaction evidence="1">
        <text>ATP + protein L-histidine = ADP + protein N-phospho-L-histidine.</text>
        <dbReference type="EC" id="2.7.13.3"/>
    </reaction>
</comment>
<evidence type="ECO:0000256" key="7">
    <source>
        <dbReference type="ARBA" id="ARBA00022490"/>
    </source>
</evidence>
<evidence type="ECO:0000256" key="11">
    <source>
        <dbReference type="ARBA" id="ARBA00023004"/>
    </source>
</evidence>
<evidence type="ECO:0000256" key="2">
    <source>
        <dbReference type="ARBA" id="ARBA00001966"/>
    </source>
</evidence>
<dbReference type="PROSITE" id="PS50109">
    <property type="entry name" value="HIS_KIN"/>
    <property type="match status" value="1"/>
</dbReference>
<keyword evidence="12" id="KW-0902">Two-component regulatory system</keyword>
<evidence type="ECO:0000313" key="20">
    <source>
        <dbReference type="EMBL" id="MFB9474279.1"/>
    </source>
</evidence>
<feature type="coiled-coil region" evidence="16">
    <location>
        <begin position="169"/>
        <end position="196"/>
    </location>
</feature>
<feature type="transmembrane region" description="Helical" evidence="18">
    <location>
        <begin position="110"/>
        <end position="129"/>
    </location>
</feature>
<evidence type="ECO:0000256" key="1">
    <source>
        <dbReference type="ARBA" id="ARBA00000085"/>
    </source>
</evidence>
<dbReference type="InterPro" id="IPR005467">
    <property type="entry name" value="His_kinase_dom"/>
</dbReference>
<gene>
    <name evidence="20" type="ORF">ACFFR3_32710</name>
</gene>
<dbReference type="CDD" id="cd16917">
    <property type="entry name" value="HATPase_UhpB-NarQ-NarX-like"/>
    <property type="match status" value="1"/>
</dbReference>
<keyword evidence="10 20" id="KW-0418">Kinase</keyword>
<feature type="domain" description="Histidine kinase" evidence="19">
    <location>
        <begin position="318"/>
        <end position="405"/>
    </location>
</feature>
<keyword evidence="18" id="KW-1133">Transmembrane helix</keyword>
<dbReference type="InterPro" id="IPR050482">
    <property type="entry name" value="Sensor_HK_TwoCompSys"/>
</dbReference>
<keyword evidence="9" id="KW-0479">Metal-binding</keyword>
<dbReference type="PANTHER" id="PTHR24421:SF62">
    <property type="entry name" value="SENSORY TRANSDUCTION HISTIDINE KINASE"/>
    <property type="match status" value="1"/>
</dbReference>
<dbReference type="PIRSF" id="PIRSF037434">
    <property type="entry name" value="STHK_ChrS"/>
    <property type="match status" value="1"/>
</dbReference>
<feature type="region of interest" description="Disordered" evidence="17">
    <location>
        <begin position="385"/>
        <end position="407"/>
    </location>
</feature>
<dbReference type="Pfam" id="PF07730">
    <property type="entry name" value="HisKA_3"/>
    <property type="match status" value="1"/>
</dbReference>
<protein>
    <recommendedName>
        <fullName evidence="5">Oxygen sensor histidine kinase NreB</fullName>
        <ecNumber evidence="4">2.7.13.3</ecNumber>
    </recommendedName>
    <alternativeName>
        <fullName evidence="15">Nitrogen regulation protein B</fullName>
    </alternativeName>
</protein>
<dbReference type="Gene3D" id="1.20.5.1930">
    <property type="match status" value="1"/>
</dbReference>
<feature type="transmembrane region" description="Helical" evidence="18">
    <location>
        <begin position="69"/>
        <end position="90"/>
    </location>
</feature>
<evidence type="ECO:0000313" key="21">
    <source>
        <dbReference type="Proteomes" id="UP001589568"/>
    </source>
</evidence>
<evidence type="ECO:0000256" key="13">
    <source>
        <dbReference type="ARBA" id="ARBA00023014"/>
    </source>
</evidence>
<keyword evidence="16" id="KW-0175">Coiled coil</keyword>
<keyword evidence="13" id="KW-0411">Iron-sulfur</keyword>
<evidence type="ECO:0000256" key="4">
    <source>
        <dbReference type="ARBA" id="ARBA00012438"/>
    </source>
</evidence>
<organism evidence="20 21">
    <name type="scientific">Nonomuraea salmonea</name>
    <dbReference type="NCBI Taxonomy" id="46181"/>
    <lineage>
        <taxon>Bacteria</taxon>
        <taxon>Bacillati</taxon>
        <taxon>Actinomycetota</taxon>
        <taxon>Actinomycetes</taxon>
        <taxon>Streptosporangiales</taxon>
        <taxon>Streptosporangiaceae</taxon>
        <taxon>Nonomuraea</taxon>
    </lineage>
</organism>
<dbReference type="SMART" id="SM00387">
    <property type="entry name" value="HATPase_c"/>
    <property type="match status" value="1"/>
</dbReference>
<dbReference type="EC" id="2.7.13.3" evidence="4"/>
<dbReference type="SUPFAM" id="SSF55874">
    <property type="entry name" value="ATPase domain of HSP90 chaperone/DNA topoisomerase II/histidine kinase"/>
    <property type="match status" value="1"/>
</dbReference>
<keyword evidence="21" id="KW-1185">Reference proteome</keyword>
<feature type="transmembrane region" description="Helical" evidence="18">
    <location>
        <begin position="37"/>
        <end position="57"/>
    </location>
</feature>
<feature type="transmembrane region" description="Helical" evidence="18">
    <location>
        <begin position="12"/>
        <end position="31"/>
    </location>
</feature>
<evidence type="ECO:0000256" key="3">
    <source>
        <dbReference type="ARBA" id="ARBA00004496"/>
    </source>
</evidence>
<keyword evidence="18" id="KW-0472">Membrane</keyword>
<dbReference type="PANTHER" id="PTHR24421">
    <property type="entry name" value="NITRATE/NITRITE SENSOR PROTEIN NARX-RELATED"/>
    <property type="match status" value="1"/>
</dbReference>
<dbReference type="EMBL" id="JBHMCF010000038">
    <property type="protein sequence ID" value="MFB9474279.1"/>
    <property type="molecule type" value="Genomic_DNA"/>
</dbReference>
<evidence type="ECO:0000256" key="10">
    <source>
        <dbReference type="ARBA" id="ARBA00022777"/>
    </source>
</evidence>
<dbReference type="InterPro" id="IPR011712">
    <property type="entry name" value="Sig_transdc_His_kin_sub3_dim/P"/>
</dbReference>
<keyword evidence="11" id="KW-0408">Iron</keyword>
<dbReference type="GO" id="GO:0016301">
    <property type="term" value="F:kinase activity"/>
    <property type="evidence" value="ECO:0007669"/>
    <property type="project" value="UniProtKB-KW"/>
</dbReference>